<sequence length="682" mass="77091">MPDIPRAVLSEQIEEHLGGRRLLAAVFVTFRFEPEFFEQQVLPVFLNVATSHSEAIRRVQLEDVLKDVRHRVAVYYDQNGLAPNAGPARQDVSRVPIVHRTGIFHPKNVFALVEELDPDNDGHRAQSLVVACMSANLTRAGWWENVEVCHIETIAQGEGTRLKEDLFRFLEGLERKAGDKAADGHASIKAIKSFLRTTDQRLVRSSGGRLHTHFFDGTTTVPKFIREATGSAIDGLYLEVISPYFDAGPESKPLSDLIAEFAPKEVRVFLPRKETGEALCSAELFEWVRLQSDVSWGRLPKDVIRGGKSDDVKSRTVHAKVYRFFQANPKREYLFVGSVNLTGPAHRKGGNLETGFLVELDPVCRPDWWLEADRTKPTIYEPRGEDEGAASTAGSRLSLRYWWDSKRAEAYWDSGEKSPRLQISRGGVPLFAVDPILARQWVQLETSNATAIKGTLQSTSIFMVEGDRPEPAAVLVQEEGMTQRPSLLFDLTPAEILRYWSLLTTEQRAAFLEAHAPEIALTGEGADLVAKHERLDDRDSFFDRFAGIFISFGQLEQSVRESLAAGKDRAAEYRMFGQKYDSLGRLLTRIQDDGAKNTDNLIEHYVMALCARQMVTELRNDWPHFFGKHPEEAKRLEQQLGIAVELRARLSEGKNRTMAEFLLWFEEWFLKRAKPVKQEAEA</sequence>
<reference evidence="1 2" key="1">
    <citation type="submission" date="2015-10" db="EMBL/GenBank/DDBJ databases">
        <authorList>
            <person name="Gilbert D.G."/>
        </authorList>
    </citation>
    <scope>NUCLEOTIDE SEQUENCE [LARGE SCALE GENOMIC DNA]</scope>
    <source>
        <strain evidence="1">COMA1</strain>
    </source>
</reference>
<evidence type="ECO:0000313" key="1">
    <source>
        <dbReference type="EMBL" id="CUS37805.1"/>
    </source>
</evidence>
<dbReference type="OrthoDB" id="369674at2"/>
<dbReference type="RefSeq" id="WP_090750299.1">
    <property type="nucleotide sequence ID" value="NZ_CZQA01000010.1"/>
</dbReference>
<dbReference type="Gene3D" id="3.30.870.10">
    <property type="entry name" value="Endonuclease Chain A"/>
    <property type="match status" value="1"/>
</dbReference>
<dbReference type="AlphaFoldDB" id="A0A0S4LM77"/>
<evidence type="ECO:0000313" key="2">
    <source>
        <dbReference type="Proteomes" id="UP000199032"/>
    </source>
</evidence>
<keyword evidence="2" id="KW-1185">Reference proteome</keyword>
<dbReference type="Proteomes" id="UP000199032">
    <property type="component" value="Unassembled WGS sequence"/>
</dbReference>
<gene>
    <name evidence="1" type="ORF">COMA1_40267</name>
</gene>
<proteinExistence type="predicted"/>
<organism evidence="1 2">
    <name type="scientific">Candidatus Nitrospira nitrosa</name>
    <dbReference type="NCBI Taxonomy" id="1742972"/>
    <lineage>
        <taxon>Bacteria</taxon>
        <taxon>Pseudomonadati</taxon>
        <taxon>Nitrospirota</taxon>
        <taxon>Nitrospiria</taxon>
        <taxon>Nitrospirales</taxon>
        <taxon>Nitrospiraceae</taxon>
        <taxon>Nitrospira</taxon>
    </lineage>
</organism>
<protein>
    <submittedName>
        <fullName evidence="1">Uncharacterized protein</fullName>
    </submittedName>
</protein>
<dbReference type="STRING" id="1742972.COMA1_40267"/>
<name>A0A0S4LM77_9BACT</name>
<accession>A0A0S4LM77</accession>
<dbReference type="EMBL" id="CZQA01000010">
    <property type="protein sequence ID" value="CUS37805.1"/>
    <property type="molecule type" value="Genomic_DNA"/>
</dbReference>